<keyword evidence="3" id="KW-1185">Reference proteome</keyword>
<accession>A0A3D8VBA0</accession>
<dbReference type="AlphaFoldDB" id="A0A3D8VBA0"/>
<dbReference type="EMBL" id="QTJR01000007">
    <property type="protein sequence ID" value="RDY66702.1"/>
    <property type="molecule type" value="Genomic_DNA"/>
</dbReference>
<evidence type="ECO:0000313" key="2">
    <source>
        <dbReference type="EMBL" id="RDY66702.1"/>
    </source>
</evidence>
<feature type="chain" id="PRO_5017622731" description="Outer membrane beta-barrel protein" evidence="1">
    <location>
        <begin position="32"/>
        <end position="253"/>
    </location>
</feature>
<evidence type="ECO:0000256" key="1">
    <source>
        <dbReference type="SAM" id="SignalP"/>
    </source>
</evidence>
<organism evidence="2 3">
    <name type="scientific">Lysobacter soli</name>
    <dbReference type="NCBI Taxonomy" id="453783"/>
    <lineage>
        <taxon>Bacteria</taxon>
        <taxon>Pseudomonadati</taxon>
        <taxon>Pseudomonadota</taxon>
        <taxon>Gammaproteobacteria</taxon>
        <taxon>Lysobacterales</taxon>
        <taxon>Lysobacteraceae</taxon>
        <taxon>Lysobacter</taxon>
    </lineage>
</organism>
<evidence type="ECO:0008006" key="4">
    <source>
        <dbReference type="Google" id="ProtNLM"/>
    </source>
</evidence>
<protein>
    <recommendedName>
        <fullName evidence="4">Outer membrane beta-barrel protein</fullName>
    </recommendedName>
</protein>
<feature type="signal peptide" evidence="1">
    <location>
        <begin position="1"/>
        <end position="31"/>
    </location>
</feature>
<evidence type="ECO:0000313" key="3">
    <source>
        <dbReference type="Proteomes" id="UP000256829"/>
    </source>
</evidence>
<dbReference type="Proteomes" id="UP000256829">
    <property type="component" value="Unassembled WGS sequence"/>
</dbReference>
<keyword evidence="1" id="KW-0732">Signal</keyword>
<proteinExistence type="predicted"/>
<comment type="caution">
    <text evidence="2">The sequence shown here is derived from an EMBL/GenBank/DDBJ whole genome shotgun (WGS) entry which is preliminary data.</text>
</comment>
<name>A0A3D8VBA0_9GAMM</name>
<gene>
    <name evidence="2" type="ORF">DX912_11280</name>
</gene>
<reference evidence="2 3" key="1">
    <citation type="submission" date="2018-08" db="EMBL/GenBank/DDBJ databases">
        <title>Lysobacter soli KCTC 22011, whole genome shotgun sequence.</title>
        <authorList>
            <person name="Zhang X."/>
            <person name="Feng G."/>
            <person name="Zhu H."/>
        </authorList>
    </citation>
    <scope>NUCLEOTIDE SEQUENCE [LARGE SCALE GENOMIC DNA]</scope>
    <source>
        <strain evidence="2 3">KCTC 22011</strain>
    </source>
</reference>
<sequence>MGSPTMSNDFRSFATAVMALCMMGAPLASHAEESGAWEWTIAPYLWAPSIATDLRTGQPPAETDSAFSDIIDKIDGAFLMHAEGRGDHFGAFADYIFLGLADDRQFPRIATRSDLDSQLLELAAFWSPGEERSHGLDVFGGLRYVDVDLKVRFDPVNPVFSPSERSIDKSYSDFMLGARYTWALSDRWQLTLRGDGSFGETEGTHSASAVVRYHVKHGAWIVGYRYLAIEVETGGNNTDITLSGPLAGFEFAF</sequence>